<dbReference type="EMBL" id="GEDG01023953">
    <property type="protein sequence ID" value="JAP16342.1"/>
    <property type="molecule type" value="Transcribed_RNA"/>
</dbReference>
<organism evidence="1">
    <name type="scientific">Solanum chacoense</name>
    <name type="common">Chaco potato</name>
    <dbReference type="NCBI Taxonomy" id="4108"/>
    <lineage>
        <taxon>Eukaryota</taxon>
        <taxon>Viridiplantae</taxon>
        <taxon>Streptophyta</taxon>
        <taxon>Embryophyta</taxon>
        <taxon>Tracheophyta</taxon>
        <taxon>Spermatophyta</taxon>
        <taxon>Magnoliopsida</taxon>
        <taxon>eudicotyledons</taxon>
        <taxon>Gunneridae</taxon>
        <taxon>Pentapetalae</taxon>
        <taxon>asterids</taxon>
        <taxon>lamiids</taxon>
        <taxon>Solanales</taxon>
        <taxon>Solanaceae</taxon>
        <taxon>Solanoideae</taxon>
        <taxon>Solaneae</taxon>
        <taxon>Solanum</taxon>
    </lineage>
</organism>
<feature type="non-terminal residue" evidence="1">
    <location>
        <position position="1"/>
    </location>
</feature>
<sequence length="67" mass="7593">VKLLYKEHICKLLLNHVNGLFVLFTHAIRAKSIPILGYLMTNPYDRMFNNNNNNIPSKIPLGGVWGG</sequence>
<dbReference type="AlphaFoldDB" id="A0A0V0H9Y1"/>
<name>A0A0V0H9Y1_SOLCH</name>
<proteinExistence type="predicted"/>
<protein>
    <submittedName>
        <fullName evidence="1">Putative ovule protein</fullName>
    </submittedName>
</protein>
<reference evidence="1" key="1">
    <citation type="submission" date="2015-12" db="EMBL/GenBank/DDBJ databases">
        <title>Gene expression during late stages of embryo sac development: a critical building block for successful pollen-pistil interactions.</title>
        <authorList>
            <person name="Liu Y."/>
            <person name="Joly V."/>
            <person name="Sabar M."/>
            <person name="Matton D.P."/>
        </authorList>
    </citation>
    <scope>NUCLEOTIDE SEQUENCE</scope>
</reference>
<accession>A0A0V0H9Y1</accession>
<evidence type="ECO:0000313" key="1">
    <source>
        <dbReference type="EMBL" id="JAP16342.1"/>
    </source>
</evidence>